<feature type="region of interest" description="Disordered" evidence="3">
    <location>
        <begin position="916"/>
        <end position="972"/>
    </location>
</feature>
<dbReference type="SMART" id="SM00311">
    <property type="entry name" value="PWI"/>
    <property type="match status" value="2"/>
</dbReference>
<feature type="region of interest" description="Disordered" evidence="3">
    <location>
        <begin position="876"/>
        <end position="900"/>
    </location>
</feature>
<dbReference type="Proteomes" id="UP000887563">
    <property type="component" value="Unplaced"/>
</dbReference>
<feature type="compositionally biased region" description="Basic and acidic residues" evidence="3">
    <location>
        <begin position="944"/>
        <end position="954"/>
    </location>
</feature>
<dbReference type="GO" id="GO:0006397">
    <property type="term" value="P:mRNA processing"/>
    <property type="evidence" value="ECO:0007669"/>
    <property type="project" value="UniProtKB-KW"/>
</dbReference>
<organism evidence="6 7">
    <name type="scientific">Meloidogyne incognita</name>
    <name type="common">Southern root-knot nematode worm</name>
    <name type="synonym">Oxyuris incognita</name>
    <dbReference type="NCBI Taxonomy" id="6306"/>
    <lineage>
        <taxon>Eukaryota</taxon>
        <taxon>Metazoa</taxon>
        <taxon>Ecdysozoa</taxon>
        <taxon>Nematoda</taxon>
        <taxon>Chromadorea</taxon>
        <taxon>Rhabditida</taxon>
        <taxon>Tylenchina</taxon>
        <taxon>Tylenchomorpha</taxon>
        <taxon>Tylenchoidea</taxon>
        <taxon>Meloidogynidae</taxon>
        <taxon>Meloidogyninae</taxon>
        <taxon>Meloidogyne</taxon>
        <taxon>Meloidogyne incognita group</taxon>
    </lineage>
</organism>
<feature type="domain" description="PWI" evidence="5">
    <location>
        <begin position="1043"/>
        <end position="1140"/>
    </location>
</feature>
<evidence type="ECO:0000313" key="7">
    <source>
        <dbReference type="WBParaSite" id="Minc3s01870g26866"/>
    </source>
</evidence>
<proteinExistence type="predicted"/>
<dbReference type="Pfam" id="PF00076">
    <property type="entry name" value="RRM_1"/>
    <property type="match status" value="1"/>
</dbReference>
<feature type="compositionally biased region" description="Basic and acidic residues" evidence="3">
    <location>
        <begin position="478"/>
        <end position="488"/>
    </location>
</feature>
<evidence type="ECO:0000259" key="5">
    <source>
        <dbReference type="PROSITE" id="PS51025"/>
    </source>
</evidence>
<feature type="region of interest" description="Disordered" evidence="3">
    <location>
        <begin position="721"/>
        <end position="795"/>
    </location>
</feature>
<feature type="domain" description="PWI" evidence="5">
    <location>
        <begin position="577"/>
        <end position="674"/>
    </location>
</feature>
<dbReference type="PANTHER" id="PTHR18806:SF4">
    <property type="entry name" value="RNA-BINDING PROTEIN 25"/>
    <property type="match status" value="1"/>
</dbReference>
<evidence type="ECO:0000256" key="3">
    <source>
        <dbReference type="SAM" id="MobiDB-lite"/>
    </source>
</evidence>
<dbReference type="PROSITE" id="PS51025">
    <property type="entry name" value="PWI"/>
    <property type="match status" value="2"/>
</dbReference>
<accession>A0A914MH07</accession>
<reference evidence="7" key="1">
    <citation type="submission" date="2022-11" db="UniProtKB">
        <authorList>
            <consortium name="WormBaseParasite"/>
        </authorList>
    </citation>
    <scope>IDENTIFICATION</scope>
</reference>
<dbReference type="InterPro" id="IPR035979">
    <property type="entry name" value="RBD_domain_sf"/>
</dbReference>
<dbReference type="Gene3D" id="1.20.1390.10">
    <property type="entry name" value="PWI domain"/>
    <property type="match status" value="2"/>
</dbReference>
<dbReference type="SUPFAM" id="SSF101233">
    <property type="entry name" value="PWI domain"/>
    <property type="match status" value="2"/>
</dbReference>
<feature type="compositionally biased region" description="Basic and acidic residues" evidence="3">
    <location>
        <begin position="415"/>
        <end position="467"/>
    </location>
</feature>
<protein>
    <submittedName>
        <fullName evidence="7">RNA-binding protein 25</fullName>
    </submittedName>
</protein>
<dbReference type="PANTHER" id="PTHR18806">
    <property type="entry name" value="RBM25 PROTEIN"/>
    <property type="match status" value="1"/>
</dbReference>
<keyword evidence="2" id="KW-0694">RNA-binding</keyword>
<dbReference type="InterPro" id="IPR012677">
    <property type="entry name" value="Nucleotide-bd_a/b_plait_sf"/>
</dbReference>
<dbReference type="GO" id="GO:0003729">
    <property type="term" value="F:mRNA binding"/>
    <property type="evidence" value="ECO:0007669"/>
    <property type="project" value="TreeGrafter"/>
</dbReference>
<dbReference type="GO" id="GO:0000381">
    <property type="term" value="P:regulation of alternative mRNA splicing, via spliceosome"/>
    <property type="evidence" value="ECO:0007669"/>
    <property type="project" value="TreeGrafter"/>
</dbReference>
<evidence type="ECO:0000313" key="6">
    <source>
        <dbReference type="Proteomes" id="UP000887563"/>
    </source>
</evidence>
<dbReference type="WBParaSite" id="Minc3s01870g26866">
    <property type="protein sequence ID" value="Minc3s01870g26866"/>
    <property type="gene ID" value="Minc3s01870g26866"/>
</dbReference>
<evidence type="ECO:0000256" key="2">
    <source>
        <dbReference type="PROSITE-ProRule" id="PRU00176"/>
    </source>
</evidence>
<dbReference type="InterPro" id="IPR002483">
    <property type="entry name" value="PWI_dom"/>
</dbReference>
<dbReference type="Pfam" id="PF01480">
    <property type="entry name" value="PWI"/>
    <property type="match status" value="2"/>
</dbReference>
<feature type="compositionally biased region" description="Basic and acidic residues" evidence="3">
    <location>
        <begin position="916"/>
        <end position="934"/>
    </location>
</feature>
<feature type="compositionally biased region" description="Basic residues" evidence="3">
    <location>
        <begin position="256"/>
        <end position="291"/>
    </location>
</feature>
<dbReference type="SUPFAM" id="SSF54928">
    <property type="entry name" value="RNA-binding domain, RBD"/>
    <property type="match status" value="1"/>
</dbReference>
<dbReference type="Gene3D" id="3.30.70.330">
    <property type="match status" value="1"/>
</dbReference>
<dbReference type="PROSITE" id="PS50102">
    <property type="entry name" value="RRM"/>
    <property type="match status" value="1"/>
</dbReference>
<evidence type="ECO:0000259" key="4">
    <source>
        <dbReference type="PROSITE" id="PS50102"/>
    </source>
</evidence>
<dbReference type="InterPro" id="IPR034268">
    <property type="entry name" value="RBM25_RRM"/>
</dbReference>
<keyword evidence="1" id="KW-0507">mRNA processing</keyword>
<keyword evidence="6" id="KW-1185">Reference proteome</keyword>
<dbReference type="InterPro" id="IPR000504">
    <property type="entry name" value="RRM_dom"/>
</dbReference>
<feature type="region of interest" description="Disordered" evidence="3">
    <location>
        <begin position="408"/>
        <end position="506"/>
    </location>
</feature>
<sequence length="1154" mass="134007">MAFPPPYNNPMMAPRMPQPNQPGQFTGQKFGFFSPQTTIPTMPPQVMQMQIPQLPIVGGVQLTLRPNFRPFVRRPAEAPPTQFVPPVKPVAVTTVFIGNITDLCEDSLIQEILGKCGTVHTWKRLQDPNGNFKAFGFCEFVHPDGTRRALRVLKDYPLGEKRLNVKVDDATEKYLKEFAENQTRLLGMDSGTPKSINPEEDDKQLRAAIKAIIEKKAPGILEVMPEDDVAGDAIVKDGSQKDVTSKSPVDDETSKVHKRKHSLSPSGKKKRSSSKSRHSKHDGSHSKRSRRHSSDSNSSSGSSTATLPIHPSPKKSTSSSRHHRKGTPSSEDSYVLAEKRRLKKELAEREESYITRLKKWEEREKRMAKQYAKDRESEVQRKKTIDKEAKKLRQFLEDYVDERDDLKYYKGSALLERRRNYEREREADAKDRHEEKREMEEVKKQLLKEKEEQEKLLLQQQKEKEEGNDSIPGRPHKNGIENKEKDQPHPPPNNEEDETSSPSPVKKPIITTIQQKTIQPVNGLFEEDEEEEDTLHQIKKKIKPFEITREDRIQSLTPEERKKLIKDLITRIPTEREQLFAFSLSWEFLDKQLMDSRVRPWINKKICEYIGEEEPSLVSFICEKIDSRASPDNILADLSMVLDDEAEVFTVKLWRLIVYESEAKRLGLNVLPQQQQHSRRSSAEGDLNNTRDAKKIIKKSTKKLLKRDAIFFRLVVHKRKHSLSPSGKKKRSSSKSRHSKHDGSHSKRSRRHSSDSNSSGSSTATLPIHPSPKKSTSSSRHHRKGTPSSEDSYVLAEKRRLKKELAEREESYITRLKKWEEREKRMAKQYAKDRESEVQRKKTIDKEAKKLRQFLEDYVDERDDLKYYKGSALLERRRNYEREREADAKDRHEEKREMEEVKKQLLKEKEEQEKLLLQQQKEKEKETTQVKEIWETVPGRPHKNGVENKEKDQPHPPPNNEEDETSSPSPVKKPIITTIQQKTIQPVNGLFEEDEEEEDTLHQIKKKIKPFEITREDRIQSLTPEERKKLIKDLITRIPTEREQLFAFSLSWEFLDKQLMDSRVRPWINKKICEYIGEEEPSLVSFICEKIDSRASPDNILADLSMVLDDEAEVFTVKLWRLIVYESEAKRLGLNVLPQQQQHSSNSANRSSGK</sequence>
<dbReference type="InterPro" id="IPR052768">
    <property type="entry name" value="RBM25"/>
</dbReference>
<dbReference type="CDD" id="cd12446">
    <property type="entry name" value="RRM_RBM25"/>
    <property type="match status" value="1"/>
</dbReference>
<dbReference type="GO" id="GO:0005681">
    <property type="term" value="C:spliceosomal complex"/>
    <property type="evidence" value="ECO:0007669"/>
    <property type="project" value="TreeGrafter"/>
</dbReference>
<dbReference type="SMART" id="SM00360">
    <property type="entry name" value="RRM"/>
    <property type="match status" value="1"/>
</dbReference>
<dbReference type="AlphaFoldDB" id="A0A914MH07"/>
<name>A0A914MH07_MELIC</name>
<dbReference type="InterPro" id="IPR036483">
    <property type="entry name" value="PWI_dom_sf"/>
</dbReference>
<feature type="compositionally biased region" description="Basic and acidic residues" evidence="3">
    <location>
        <begin position="235"/>
        <end position="255"/>
    </location>
</feature>
<feature type="compositionally biased region" description="Basic residues" evidence="3">
    <location>
        <begin position="721"/>
        <end position="751"/>
    </location>
</feature>
<feature type="region of interest" description="Disordered" evidence="3">
    <location>
        <begin position="235"/>
        <end position="336"/>
    </location>
</feature>
<feature type="domain" description="RRM" evidence="4">
    <location>
        <begin position="93"/>
        <end position="170"/>
    </location>
</feature>
<evidence type="ECO:0000256" key="1">
    <source>
        <dbReference type="ARBA" id="ARBA00022664"/>
    </source>
</evidence>
<feature type="region of interest" description="Disordered" evidence="3">
    <location>
        <begin position="671"/>
        <end position="694"/>
    </location>
</feature>